<comment type="caution">
    <text evidence="2">The sequence shown here is derived from an EMBL/GenBank/DDBJ whole genome shotgun (WGS) entry which is preliminary data.</text>
</comment>
<proteinExistence type="predicted"/>
<name>A0A4Y2U5N3_ARAVE</name>
<keyword evidence="3" id="KW-1185">Reference proteome</keyword>
<organism evidence="2 3">
    <name type="scientific">Araneus ventricosus</name>
    <name type="common">Orbweaver spider</name>
    <name type="synonym">Epeira ventricosa</name>
    <dbReference type="NCBI Taxonomy" id="182803"/>
    <lineage>
        <taxon>Eukaryota</taxon>
        <taxon>Metazoa</taxon>
        <taxon>Ecdysozoa</taxon>
        <taxon>Arthropoda</taxon>
        <taxon>Chelicerata</taxon>
        <taxon>Arachnida</taxon>
        <taxon>Araneae</taxon>
        <taxon>Araneomorphae</taxon>
        <taxon>Entelegynae</taxon>
        <taxon>Araneoidea</taxon>
        <taxon>Araneidae</taxon>
        <taxon>Araneus</taxon>
    </lineage>
</organism>
<accession>A0A4Y2U5N3</accession>
<sequence length="107" mass="11952">MCGVDIYCLRYHLNGRYIYLTERRTMPPYLTPLRRPNRFDGHGTEDIYLSDKGTSPGGNTASSRMSGRRIGKRALASHSNGGALDPFSSDSTYLLLERSSRGLVMGY</sequence>
<feature type="region of interest" description="Disordered" evidence="1">
    <location>
        <begin position="33"/>
        <end position="72"/>
    </location>
</feature>
<evidence type="ECO:0000313" key="3">
    <source>
        <dbReference type="Proteomes" id="UP000499080"/>
    </source>
</evidence>
<evidence type="ECO:0000313" key="2">
    <source>
        <dbReference type="EMBL" id="GBO08285.1"/>
    </source>
</evidence>
<reference evidence="2 3" key="1">
    <citation type="journal article" date="2019" name="Sci. Rep.">
        <title>Orb-weaving spider Araneus ventricosus genome elucidates the spidroin gene catalogue.</title>
        <authorList>
            <person name="Kono N."/>
            <person name="Nakamura H."/>
            <person name="Ohtoshi R."/>
            <person name="Moran D.A.P."/>
            <person name="Shinohara A."/>
            <person name="Yoshida Y."/>
            <person name="Fujiwara M."/>
            <person name="Mori M."/>
            <person name="Tomita M."/>
            <person name="Arakawa K."/>
        </authorList>
    </citation>
    <scope>NUCLEOTIDE SEQUENCE [LARGE SCALE GENOMIC DNA]</scope>
</reference>
<protein>
    <submittedName>
        <fullName evidence="2">Uncharacterized protein</fullName>
    </submittedName>
</protein>
<dbReference type="EMBL" id="BGPR01034085">
    <property type="protein sequence ID" value="GBO08285.1"/>
    <property type="molecule type" value="Genomic_DNA"/>
</dbReference>
<dbReference type="Proteomes" id="UP000499080">
    <property type="component" value="Unassembled WGS sequence"/>
</dbReference>
<evidence type="ECO:0000256" key="1">
    <source>
        <dbReference type="SAM" id="MobiDB-lite"/>
    </source>
</evidence>
<dbReference type="AlphaFoldDB" id="A0A4Y2U5N3"/>
<gene>
    <name evidence="2" type="ORF">AVEN_182828_1</name>
</gene>